<dbReference type="AlphaFoldDB" id="A0A1R3IAY6"/>
<evidence type="ECO:0000313" key="3">
    <source>
        <dbReference type="EMBL" id="OMO79724.1"/>
    </source>
</evidence>
<feature type="signal peptide" evidence="2">
    <location>
        <begin position="1"/>
        <end position="20"/>
    </location>
</feature>
<accession>A0A1R3IAY6</accession>
<dbReference type="OrthoDB" id="1293395at2759"/>
<reference evidence="3 4" key="1">
    <citation type="submission" date="2013-09" db="EMBL/GenBank/DDBJ databases">
        <title>Corchorus capsularis genome sequencing.</title>
        <authorList>
            <person name="Alam M."/>
            <person name="Haque M.S."/>
            <person name="Islam M.S."/>
            <person name="Emdad E.M."/>
            <person name="Islam M.M."/>
            <person name="Ahmed B."/>
            <person name="Halim A."/>
            <person name="Hossen Q.M.M."/>
            <person name="Hossain M.Z."/>
            <person name="Ahmed R."/>
            <person name="Khan M.M."/>
            <person name="Islam R."/>
            <person name="Rashid M.M."/>
            <person name="Khan S.A."/>
            <person name="Rahman M.S."/>
            <person name="Alam M."/>
        </authorList>
    </citation>
    <scope>NUCLEOTIDE SEQUENCE [LARGE SCALE GENOMIC DNA]</scope>
    <source>
        <strain evidence="4">cv. CVL-1</strain>
        <tissue evidence="3">Whole seedling</tissue>
    </source>
</reference>
<dbReference type="EMBL" id="AWWV01010360">
    <property type="protein sequence ID" value="OMO79724.1"/>
    <property type="molecule type" value="Genomic_DNA"/>
</dbReference>
<keyword evidence="4" id="KW-1185">Reference proteome</keyword>
<evidence type="ECO:0000256" key="2">
    <source>
        <dbReference type="SAM" id="SignalP"/>
    </source>
</evidence>
<name>A0A1R3IAY6_COCAP</name>
<dbReference type="Proteomes" id="UP000188268">
    <property type="component" value="Unassembled WGS sequence"/>
</dbReference>
<sequence>MARLAVIFTVISLLFTISHARFIQVHDVTPDETVNDLPEFDPEKATAILLPSERPGFEPAKLIDFKHDDASETESDVDSLPLTMVSFRPINRHFPRRPIIPFRHKHNCRLHKRRLMLTRSRAALFARSRRDGQGFPKMAPSLRRQEVS</sequence>
<dbReference type="Gramene" id="OMO79724">
    <property type="protein sequence ID" value="OMO79724"/>
    <property type="gene ID" value="CCACVL1_13464"/>
</dbReference>
<organism evidence="3 4">
    <name type="scientific">Corchorus capsularis</name>
    <name type="common">Jute</name>
    <dbReference type="NCBI Taxonomy" id="210143"/>
    <lineage>
        <taxon>Eukaryota</taxon>
        <taxon>Viridiplantae</taxon>
        <taxon>Streptophyta</taxon>
        <taxon>Embryophyta</taxon>
        <taxon>Tracheophyta</taxon>
        <taxon>Spermatophyta</taxon>
        <taxon>Magnoliopsida</taxon>
        <taxon>eudicotyledons</taxon>
        <taxon>Gunneridae</taxon>
        <taxon>Pentapetalae</taxon>
        <taxon>rosids</taxon>
        <taxon>malvids</taxon>
        <taxon>Malvales</taxon>
        <taxon>Malvaceae</taxon>
        <taxon>Grewioideae</taxon>
        <taxon>Apeibeae</taxon>
        <taxon>Corchorus</taxon>
    </lineage>
</organism>
<proteinExistence type="predicted"/>
<feature type="chain" id="PRO_5012503631" evidence="2">
    <location>
        <begin position="21"/>
        <end position="148"/>
    </location>
</feature>
<evidence type="ECO:0000313" key="4">
    <source>
        <dbReference type="Proteomes" id="UP000188268"/>
    </source>
</evidence>
<comment type="caution">
    <text evidence="3">The sequence shown here is derived from an EMBL/GenBank/DDBJ whole genome shotgun (WGS) entry which is preliminary data.</text>
</comment>
<keyword evidence="2" id="KW-0732">Signal</keyword>
<evidence type="ECO:0000256" key="1">
    <source>
        <dbReference type="SAM" id="MobiDB-lite"/>
    </source>
</evidence>
<feature type="region of interest" description="Disordered" evidence="1">
    <location>
        <begin position="128"/>
        <end position="148"/>
    </location>
</feature>
<protein>
    <submittedName>
        <fullName evidence="3">Uncharacterized protein</fullName>
    </submittedName>
</protein>
<gene>
    <name evidence="3" type="ORF">CCACVL1_13464</name>
</gene>